<feature type="region of interest" description="Disordered" evidence="3">
    <location>
        <begin position="16"/>
        <end position="53"/>
    </location>
</feature>
<feature type="region of interest" description="Disordered" evidence="3">
    <location>
        <begin position="687"/>
        <end position="711"/>
    </location>
</feature>
<dbReference type="PANTHER" id="PTHR47935:SF1">
    <property type="entry name" value="PENTATRICOPEPTIDE REPEAT-CONTAINING PROTEIN MRL1, CHLOROPLASTIC"/>
    <property type="match status" value="1"/>
</dbReference>
<evidence type="ECO:0000259" key="5">
    <source>
        <dbReference type="Pfam" id="PF23276"/>
    </source>
</evidence>
<keyword evidence="1" id="KW-0677">Repeat</keyword>
<feature type="repeat" description="PPR" evidence="2">
    <location>
        <begin position="448"/>
        <end position="482"/>
    </location>
</feature>
<dbReference type="NCBIfam" id="TIGR00756">
    <property type="entry name" value="PPR"/>
    <property type="match status" value="4"/>
</dbReference>
<name>A0A2P6TRT1_CHLSO</name>
<dbReference type="Pfam" id="PF23276">
    <property type="entry name" value="TPR_24"/>
    <property type="match status" value="1"/>
</dbReference>
<feature type="compositionally biased region" description="Basic and acidic residues" evidence="3">
    <location>
        <begin position="44"/>
        <end position="53"/>
    </location>
</feature>
<dbReference type="PANTHER" id="PTHR47935">
    <property type="entry name" value="PENTATRICOPEPTIDE REPEAT-CONTAINING PROTEIN MRL1, CHLOROPLASTIC"/>
    <property type="match status" value="1"/>
</dbReference>
<organism evidence="6 7">
    <name type="scientific">Chlorella sorokiniana</name>
    <name type="common">Freshwater green alga</name>
    <dbReference type="NCBI Taxonomy" id="3076"/>
    <lineage>
        <taxon>Eukaryota</taxon>
        <taxon>Viridiplantae</taxon>
        <taxon>Chlorophyta</taxon>
        <taxon>core chlorophytes</taxon>
        <taxon>Trebouxiophyceae</taxon>
        <taxon>Chlorellales</taxon>
        <taxon>Chlorellaceae</taxon>
        <taxon>Chlorella clade</taxon>
        <taxon>Chlorella</taxon>
    </lineage>
</organism>
<reference evidence="6 7" key="1">
    <citation type="journal article" date="2018" name="Plant J.">
        <title>Genome sequences of Chlorella sorokiniana UTEX 1602 and Micractinium conductrix SAG 241.80: implications to maltose excretion by a green alga.</title>
        <authorList>
            <person name="Arriola M.B."/>
            <person name="Velmurugan N."/>
            <person name="Zhang Y."/>
            <person name="Plunkett M.H."/>
            <person name="Hondzo H."/>
            <person name="Barney B.M."/>
        </authorList>
    </citation>
    <scope>NUCLEOTIDE SEQUENCE [LARGE SCALE GENOMIC DNA]</scope>
    <source>
        <strain evidence="7">UTEX 1602</strain>
    </source>
</reference>
<feature type="repeat" description="PPR" evidence="2">
    <location>
        <begin position="295"/>
        <end position="329"/>
    </location>
</feature>
<evidence type="ECO:0000256" key="1">
    <source>
        <dbReference type="ARBA" id="ARBA00022737"/>
    </source>
</evidence>
<feature type="repeat" description="PPR" evidence="2">
    <location>
        <begin position="521"/>
        <end position="555"/>
    </location>
</feature>
<feature type="compositionally biased region" description="Low complexity" evidence="3">
    <location>
        <begin position="198"/>
        <end position="208"/>
    </location>
</feature>
<feature type="compositionally biased region" description="Low complexity" evidence="3">
    <location>
        <begin position="32"/>
        <end position="42"/>
    </location>
</feature>
<dbReference type="STRING" id="3076.A0A2P6TRT1"/>
<evidence type="ECO:0000256" key="2">
    <source>
        <dbReference type="PROSITE-ProRule" id="PRU00708"/>
    </source>
</evidence>
<feature type="domain" description="PROP1-like PPR" evidence="4">
    <location>
        <begin position="452"/>
        <end position="602"/>
    </location>
</feature>
<dbReference type="AlphaFoldDB" id="A0A2P6TRT1"/>
<evidence type="ECO:0000256" key="3">
    <source>
        <dbReference type="SAM" id="MobiDB-lite"/>
    </source>
</evidence>
<protein>
    <submittedName>
        <fullName evidence="6">Pentatricopeptide repeat-containing chloroplastic</fullName>
    </submittedName>
</protein>
<evidence type="ECO:0000259" key="4">
    <source>
        <dbReference type="Pfam" id="PF17177"/>
    </source>
</evidence>
<feature type="repeat" description="PPR" evidence="2">
    <location>
        <begin position="626"/>
        <end position="660"/>
    </location>
</feature>
<dbReference type="InterPro" id="IPR011990">
    <property type="entry name" value="TPR-like_helical_dom_sf"/>
</dbReference>
<gene>
    <name evidence="6" type="ORF">C2E21_4561</name>
</gene>
<keyword evidence="7" id="KW-1185">Reference proteome</keyword>
<dbReference type="Gene3D" id="1.25.40.10">
    <property type="entry name" value="Tetratricopeptide repeat domain"/>
    <property type="match status" value="3"/>
</dbReference>
<proteinExistence type="predicted"/>
<feature type="region of interest" description="Disordered" evidence="3">
    <location>
        <begin position="117"/>
        <end position="208"/>
    </location>
</feature>
<sequence length="1075" mass="114650">MPHSAALLRGGAACLSAKRAPKPQPPRLVRSAAAAQDHAAAASHGHELPQHAAEPQKDGTVIYHFGGEAEVAAAHATASSAVAAAAHVQPAPQAVAVLPQAAPSHRQVAAVQLPALLPRAPPGSSSKDEGAGPSTRSGGRRHHYLGQEQQQAAHANGTAAPRQAARHRGLASAVVAPTAAQQRERGSRPPRRRRDAPSRTSPSADWDAALAAPNARSLGDYKQAQLGAIMATYEAACERRDLDDALSLVKECVRAGRSDVLGRLKHYRFLRPAATVKAVAKALRFVQLLPRQYADARTYNMLLRVCAEAGDLRNAMHVADMLQAAGLKMDSILYTTLISACAAAGDAEQAFQLYGQMKADGIAADKMVYSAVVKACAEQIDRLPASERRKQLVLLERAFALIDDMKGARIPTDAAVWNALVTAAGRAGQLQRAFNVLEDMLGSGTRPNDWTYASLIDACARAGDKALALRVYRKAQREGCGSTLMVYSAAVYACIQASGGCDSNEAMNIYSDMQRNGVVPDNQFYGMLMRAAGAHGDLDSVLGLQAEMRQEGLQPCAGTSSALIAVFIRNNCLAEAQSEYRALRAAGQWPDLYALNALLNAYATRFRLGDVVSLVCEMAEGGLRPDAFTFTAILNACQRADEAELALDVARLMKLHGVRMDESHANLLLRMCYNRLRQAWVPGGYPPHKAEGTAGSGPSSALPGTRRSQERDRLLEALTPRGRRVELREPVEVAWLAQAFAIYREAVANAGKPSMRTLNCVLMCMRVAWEGKHAADAPAAALPAEALLPHQHPSQLGSFGGPGAAAGPELGGAFGAGAMPLGASGAPVPRQEKIGVESVYHVQAVSILEEAMISNVVPSFKLDADEAIDLRGMPPAVAEVYVLTVLSGIQRLCDARRIVTQNLVFLVPQYDGSKVFMPSHLSHIDYERVHADGANITAITAGDSLYDDSEEEDESMAFSQSDAAYARAAATATPAGVAAAGGDERTGLGVAGVLRRLRLWAREYGERGFILLEAKELTRWCKAVQRAVERRSASALAVQKPYGQALQPPGARLVQQQHRIRQMGYGKGNTTFGSV</sequence>
<dbReference type="InterPro" id="IPR053303">
    <property type="entry name" value="Chloroplast_PPR"/>
</dbReference>
<dbReference type="Proteomes" id="UP000239899">
    <property type="component" value="Unassembled WGS sequence"/>
</dbReference>
<dbReference type="OrthoDB" id="185373at2759"/>
<dbReference type="InterPro" id="IPR033443">
    <property type="entry name" value="PROP1-like_PPR_dom"/>
</dbReference>
<feature type="repeat" description="PPR" evidence="2">
    <location>
        <begin position="413"/>
        <end position="447"/>
    </location>
</feature>
<feature type="domain" description="Pentatricopeptide repeat-containing protein-mitochondrial" evidence="5">
    <location>
        <begin position="302"/>
        <end position="438"/>
    </location>
</feature>
<evidence type="ECO:0000313" key="6">
    <source>
        <dbReference type="EMBL" id="PRW56771.1"/>
    </source>
</evidence>
<dbReference type="Pfam" id="PF13812">
    <property type="entry name" value="PPR_3"/>
    <property type="match status" value="1"/>
</dbReference>
<dbReference type="EMBL" id="LHPG02000008">
    <property type="protein sequence ID" value="PRW56771.1"/>
    <property type="molecule type" value="Genomic_DNA"/>
</dbReference>
<accession>A0A2P6TRT1</accession>
<dbReference type="InterPro" id="IPR002885">
    <property type="entry name" value="PPR_rpt"/>
</dbReference>
<feature type="repeat" description="PPR" evidence="2">
    <location>
        <begin position="330"/>
        <end position="364"/>
    </location>
</feature>
<evidence type="ECO:0000313" key="7">
    <source>
        <dbReference type="Proteomes" id="UP000239899"/>
    </source>
</evidence>
<dbReference type="InterPro" id="IPR057027">
    <property type="entry name" value="TPR_mt"/>
</dbReference>
<feature type="repeat" description="PPR" evidence="2">
    <location>
        <begin position="591"/>
        <end position="625"/>
    </location>
</feature>
<comment type="caution">
    <text evidence="6">The sequence shown here is derived from an EMBL/GenBank/DDBJ whole genome shotgun (WGS) entry which is preliminary data.</text>
</comment>
<dbReference type="Pfam" id="PF17177">
    <property type="entry name" value="PPR_long"/>
    <property type="match status" value="1"/>
</dbReference>
<dbReference type="PROSITE" id="PS51375">
    <property type="entry name" value="PPR"/>
    <property type="match status" value="7"/>
</dbReference>